<protein>
    <submittedName>
        <fullName evidence="2">Uncharacterized protein</fullName>
    </submittedName>
</protein>
<dbReference type="Proteomes" id="UP001209878">
    <property type="component" value="Unassembled WGS sequence"/>
</dbReference>
<evidence type="ECO:0000313" key="3">
    <source>
        <dbReference type="Proteomes" id="UP001209878"/>
    </source>
</evidence>
<accession>A0AAD9KVC1</accession>
<feature type="region of interest" description="Disordered" evidence="1">
    <location>
        <begin position="50"/>
        <end position="108"/>
    </location>
</feature>
<gene>
    <name evidence="2" type="ORF">NP493_562g01051</name>
</gene>
<sequence length="127" mass="14534">MEWSTGRRSVVNELGADAGLDSAPTHGTRTRQGTTRVLATHRHCTCVHGRHRSVRREATHQASARQLRARGSCRTAGLQHDRDDPRQLRPRPYPDPRPRREESGPHDQLLESIREYSCASFFLFRLL</sequence>
<dbReference type="EMBL" id="JAODUO010000562">
    <property type="protein sequence ID" value="KAK2178101.1"/>
    <property type="molecule type" value="Genomic_DNA"/>
</dbReference>
<comment type="caution">
    <text evidence="2">The sequence shown here is derived from an EMBL/GenBank/DDBJ whole genome shotgun (WGS) entry which is preliminary data.</text>
</comment>
<evidence type="ECO:0000256" key="1">
    <source>
        <dbReference type="SAM" id="MobiDB-lite"/>
    </source>
</evidence>
<keyword evidence="3" id="KW-1185">Reference proteome</keyword>
<dbReference type="AlphaFoldDB" id="A0AAD9KVC1"/>
<feature type="compositionally biased region" description="Basic and acidic residues" evidence="1">
    <location>
        <begin position="79"/>
        <end position="108"/>
    </location>
</feature>
<proteinExistence type="predicted"/>
<reference evidence="2" key="1">
    <citation type="journal article" date="2023" name="Mol. Biol. Evol.">
        <title>Third-Generation Sequencing Reveals the Adaptive Role of the Epigenome in Three Deep-Sea Polychaetes.</title>
        <authorList>
            <person name="Perez M."/>
            <person name="Aroh O."/>
            <person name="Sun Y."/>
            <person name="Lan Y."/>
            <person name="Juniper S.K."/>
            <person name="Young C.R."/>
            <person name="Angers B."/>
            <person name="Qian P.Y."/>
        </authorList>
    </citation>
    <scope>NUCLEOTIDE SEQUENCE</scope>
    <source>
        <strain evidence="2">R07B-5</strain>
    </source>
</reference>
<organism evidence="2 3">
    <name type="scientific">Ridgeia piscesae</name>
    <name type="common">Tubeworm</name>
    <dbReference type="NCBI Taxonomy" id="27915"/>
    <lineage>
        <taxon>Eukaryota</taxon>
        <taxon>Metazoa</taxon>
        <taxon>Spiralia</taxon>
        <taxon>Lophotrochozoa</taxon>
        <taxon>Annelida</taxon>
        <taxon>Polychaeta</taxon>
        <taxon>Sedentaria</taxon>
        <taxon>Canalipalpata</taxon>
        <taxon>Sabellida</taxon>
        <taxon>Siboglinidae</taxon>
        <taxon>Ridgeia</taxon>
    </lineage>
</organism>
<feature type="compositionally biased region" description="Low complexity" evidence="1">
    <location>
        <begin position="25"/>
        <end position="36"/>
    </location>
</feature>
<evidence type="ECO:0000313" key="2">
    <source>
        <dbReference type="EMBL" id="KAK2178101.1"/>
    </source>
</evidence>
<name>A0AAD9KVC1_RIDPI</name>
<feature type="region of interest" description="Disordered" evidence="1">
    <location>
        <begin position="1"/>
        <end position="36"/>
    </location>
</feature>